<dbReference type="EMBL" id="PHUF01000007">
    <property type="protein sequence ID" value="PKB13449.1"/>
    <property type="molecule type" value="Genomic_DNA"/>
</dbReference>
<feature type="compositionally biased region" description="Polar residues" evidence="1">
    <location>
        <begin position="44"/>
        <end position="56"/>
    </location>
</feature>
<feature type="compositionally biased region" description="Basic and acidic residues" evidence="1">
    <location>
        <begin position="59"/>
        <end position="70"/>
    </location>
</feature>
<dbReference type="Proteomes" id="UP000232587">
    <property type="component" value="Unassembled WGS sequence"/>
</dbReference>
<sequence length="143" mass="15115">MWHARRAPFRRFLRAGSMAFGLIVLGAAPVAFAQVTKSAGPASPTGTAIETGQGQTDPARPDRPRSDALDTPRITIAVPVGHVRVGPEFVEGEQGYMRRTAARDGMTVLEFSTTPFVPMLQLAGQSTGLGGSGGRPEELPASW</sequence>
<name>A0A2N0H3F0_9SPHN</name>
<comment type="caution">
    <text evidence="3">The sequence shown here is derived from an EMBL/GenBank/DDBJ whole genome shotgun (WGS) entry which is preliminary data.</text>
</comment>
<evidence type="ECO:0000256" key="1">
    <source>
        <dbReference type="SAM" id="MobiDB-lite"/>
    </source>
</evidence>
<reference evidence="3 4" key="1">
    <citation type="submission" date="2017-11" db="EMBL/GenBank/DDBJ databases">
        <title>Genomic Encyclopedia of Type Strains, Phase III (KMG-III): the genomes of soil and plant-associated and newly described type strains.</title>
        <authorList>
            <person name="Whitman W."/>
        </authorList>
    </citation>
    <scope>NUCLEOTIDE SEQUENCE [LARGE SCALE GENOMIC DNA]</scope>
    <source>
        <strain evidence="3 4">CGMCC 1.12274</strain>
    </source>
</reference>
<feature type="signal peptide" evidence="2">
    <location>
        <begin position="1"/>
        <end position="33"/>
    </location>
</feature>
<feature type="region of interest" description="Disordered" evidence="1">
    <location>
        <begin position="38"/>
        <end position="73"/>
    </location>
</feature>
<organism evidence="3 4">
    <name type="scientific">Novosphingobium kunmingense</name>
    <dbReference type="NCBI Taxonomy" id="1211806"/>
    <lineage>
        <taxon>Bacteria</taxon>
        <taxon>Pseudomonadati</taxon>
        <taxon>Pseudomonadota</taxon>
        <taxon>Alphaproteobacteria</taxon>
        <taxon>Sphingomonadales</taxon>
        <taxon>Sphingomonadaceae</taxon>
        <taxon>Novosphingobium</taxon>
    </lineage>
</organism>
<evidence type="ECO:0000256" key="2">
    <source>
        <dbReference type="SAM" id="SignalP"/>
    </source>
</evidence>
<proteinExistence type="predicted"/>
<evidence type="ECO:0000313" key="4">
    <source>
        <dbReference type="Proteomes" id="UP000232587"/>
    </source>
</evidence>
<dbReference type="AlphaFoldDB" id="A0A2N0H3F0"/>
<evidence type="ECO:0000313" key="3">
    <source>
        <dbReference type="EMBL" id="PKB13449.1"/>
    </source>
</evidence>
<accession>A0A2N0H3F0</accession>
<keyword evidence="2" id="KW-0732">Signal</keyword>
<feature type="chain" id="PRO_5014696441" evidence="2">
    <location>
        <begin position="34"/>
        <end position="143"/>
    </location>
</feature>
<gene>
    <name evidence="3" type="ORF">B0I00_3249</name>
</gene>
<keyword evidence="4" id="KW-1185">Reference proteome</keyword>
<protein>
    <submittedName>
        <fullName evidence="3">Uncharacterized protein</fullName>
    </submittedName>
</protein>